<organism evidence="1 2">
    <name type="scientific">Acinetobacter albensis</name>
    <dbReference type="NCBI Taxonomy" id="1673609"/>
    <lineage>
        <taxon>Bacteria</taxon>
        <taxon>Pseudomonadati</taxon>
        <taxon>Pseudomonadota</taxon>
        <taxon>Gammaproteobacteria</taxon>
        <taxon>Moraxellales</taxon>
        <taxon>Moraxellaceae</taxon>
        <taxon>Acinetobacter</taxon>
    </lineage>
</organism>
<dbReference type="Proteomes" id="UP001632339">
    <property type="component" value="Unassembled WGS sequence"/>
</dbReference>
<evidence type="ECO:0000313" key="1">
    <source>
        <dbReference type="EMBL" id="MFN0298403.1"/>
    </source>
</evidence>
<name>A0ABW9JVP2_9GAMM</name>
<accession>A0ABW9JVP2</accession>
<reference evidence="1 2" key="1">
    <citation type="submission" date="2024-12" db="EMBL/GenBank/DDBJ databases">
        <title>C001-4G Acinetobacter sp. assembled genome.</title>
        <authorList>
            <person name="D'Arcy K."/>
            <person name="Kingdon A.D.H."/>
            <person name="Breen A."/>
            <person name="Mckeown C."/>
            <person name="Allman E."/>
            <person name="Sharma P."/>
            <person name="Mcleman A."/>
            <person name="Roberts A.P."/>
        </authorList>
    </citation>
    <scope>NUCLEOTIDE SEQUENCE [LARGE SCALE GENOMIC DNA]</scope>
    <source>
        <strain evidence="1 2">C1-4G</strain>
    </source>
</reference>
<dbReference type="RefSeq" id="WP_409140716.1">
    <property type="nucleotide sequence ID" value="NZ_JBJXCW010000015.1"/>
</dbReference>
<comment type="caution">
    <text evidence="1">The sequence shown here is derived from an EMBL/GenBank/DDBJ whole genome shotgun (WGS) entry which is preliminary data.</text>
</comment>
<dbReference type="EMBL" id="JBJXCW010000015">
    <property type="protein sequence ID" value="MFN0298403.1"/>
    <property type="molecule type" value="Genomic_DNA"/>
</dbReference>
<evidence type="ECO:0000313" key="2">
    <source>
        <dbReference type="Proteomes" id="UP001632339"/>
    </source>
</evidence>
<proteinExistence type="predicted"/>
<keyword evidence="2" id="KW-1185">Reference proteome</keyword>
<gene>
    <name evidence="1" type="ORF">ACKVE0_12850</name>
</gene>
<sequence>MTKKADLIQSISKHHDFNLWAEIRTVYESKTKPNYEKIKSILCTEFNLDIFPSQRTIQRRASSEKWQRHESEKDVKISAKKYSDDLWLCVRRIHESNPKLTYKRLKELVQNELQCNDFPSQQAIASKAEHEGWERSDILLKKSDSSLNKLSRGVKKLESKDEFFNFIESIKAEQDQDNEDAQMIGDVYEFDFIREIVEHEKSEIKNLLMTSQVRRKKQAEIIVKSRKRIELNNDFGDRLSDRLVMIYALIMSDKVRRTFTPPMMKELKSQLNTLQQISETYNNLSFNKRENIKFQLSLYGVQLEDLKDVDDAKRIHDLNDETAYEKQQAKLEADKQRIAERRRYIDSGGLEQEVNEEMERRMNEANMNEAEDGVFEEIE</sequence>
<protein>
    <submittedName>
        <fullName evidence="1">Uncharacterized protein</fullName>
    </submittedName>
</protein>